<proteinExistence type="predicted"/>
<accession>A0A8S1EXF9</accession>
<dbReference type="PANTHER" id="PTHR13251">
    <property type="entry name" value="EPILEPSY HOLOPROSENCEPHALY CANDIDATE 1/TMEM1"/>
    <property type="match status" value="1"/>
</dbReference>
<evidence type="ECO:0000313" key="2">
    <source>
        <dbReference type="EMBL" id="CAB3408412.1"/>
    </source>
</evidence>
<evidence type="ECO:0000313" key="3">
    <source>
        <dbReference type="Proteomes" id="UP000494206"/>
    </source>
</evidence>
<sequence length="722" mass="83378">MDRKDLDLNGVARCFTKNHVLITHCGTDSAFSVYQHALASHFARNPVVWKRNNKVFPHLLTFNLKFVPFDENLCFGPQINPAEAHKIAYLHIFNISVGNLEEYKSTVRHNVSDWFAKLNSKNDVQWIIIINTSRIRDRKTKASVMDKIRSDFSKHHSKLFELPDTTDHNAFTSFVQSLQQFLFHHLNLVVEIWDTSLKTAYEKRKQPNFDCYNYFVSMVEYGRFHWSFGAVEFAITIFDDLEQLFNEFVLRASEHDSPRWLTQLLNIPVRNRPDILVCMGNRVVEKDQAHYIGMRNYLLSQQIVLAVHLYQQKMKSNDAAPSLRSDCVIEILRRALISIESVKEFNTQLKNEKDESKTNCWIWWTVNESIDICNLLCDVSHLDPAVSLLSRLHLNKFDAVQSLFKFLRVIDDFQLDEFLKKDESNESKTLLAALRSVETMASEMEKVHDVCVHEMHNSARYRCALHVTQKLFDYLRIGLIFFIIQCENGGDEAMKELFFKKCQNKVVKWDQIWHKELFLIEISRFQSIQTIGSNVEMTLKIVSQLGFVLSNSRVVLHFDSSPNANIGHSNKLSVLSLQHDSRENVCRLVSEFKIKKQPSVDENRDEKSTKFELAANFDIQPGENNIKFSTDINVMGCFVLEKVSIISDNGCLRHESSNISSRSPPILICISTPHSISVINDTQPFLAGVVQKVEVEIEAKNDILSETNLQFLPSPPHLQFLV</sequence>
<dbReference type="GO" id="GO:1990071">
    <property type="term" value="C:TRAPPII protein complex"/>
    <property type="evidence" value="ECO:0007669"/>
    <property type="project" value="InterPro"/>
</dbReference>
<dbReference type="GO" id="GO:0005829">
    <property type="term" value="C:cytosol"/>
    <property type="evidence" value="ECO:0007669"/>
    <property type="project" value="GOC"/>
</dbReference>
<dbReference type="InterPro" id="IPR056913">
    <property type="entry name" value="TRAPPC10/Trs130_N"/>
</dbReference>
<name>A0A8S1EXF9_9PELO</name>
<keyword evidence="3" id="KW-1185">Reference proteome</keyword>
<dbReference type="GO" id="GO:0006891">
    <property type="term" value="P:intra-Golgi vesicle-mediated transport"/>
    <property type="evidence" value="ECO:0007669"/>
    <property type="project" value="TreeGrafter"/>
</dbReference>
<dbReference type="Proteomes" id="UP000494206">
    <property type="component" value="Unassembled WGS sequence"/>
</dbReference>
<dbReference type="AlphaFoldDB" id="A0A8S1EXF9"/>
<dbReference type="GO" id="GO:0034498">
    <property type="term" value="P:early endosome to Golgi transport"/>
    <property type="evidence" value="ECO:0007669"/>
    <property type="project" value="TreeGrafter"/>
</dbReference>
<dbReference type="PANTHER" id="PTHR13251:SF3">
    <property type="entry name" value="TRAFFICKING PROTEIN PARTICLE COMPLEX SUBUNIT 10"/>
    <property type="match status" value="1"/>
</dbReference>
<comment type="caution">
    <text evidence="2">The sequence shown here is derived from an EMBL/GenBank/DDBJ whole genome shotgun (WGS) entry which is preliminary data.</text>
</comment>
<reference evidence="2 3" key="1">
    <citation type="submission" date="2020-04" db="EMBL/GenBank/DDBJ databases">
        <authorList>
            <person name="Laetsch R D."/>
            <person name="Stevens L."/>
            <person name="Kumar S."/>
            <person name="Blaxter L. M."/>
        </authorList>
    </citation>
    <scope>NUCLEOTIDE SEQUENCE [LARGE SCALE GENOMIC DNA]</scope>
</reference>
<dbReference type="InterPro" id="IPR045126">
    <property type="entry name" value="TRAPPC10/Trs130"/>
</dbReference>
<gene>
    <name evidence="2" type="ORF">CBOVIS_LOCUS10196</name>
</gene>
<feature type="domain" description="TRAPPC10/Trs130 N-terminal" evidence="1">
    <location>
        <begin position="17"/>
        <end position="311"/>
    </location>
</feature>
<evidence type="ECO:0000259" key="1">
    <source>
        <dbReference type="Pfam" id="PF23036"/>
    </source>
</evidence>
<organism evidence="2 3">
    <name type="scientific">Caenorhabditis bovis</name>
    <dbReference type="NCBI Taxonomy" id="2654633"/>
    <lineage>
        <taxon>Eukaryota</taxon>
        <taxon>Metazoa</taxon>
        <taxon>Ecdysozoa</taxon>
        <taxon>Nematoda</taxon>
        <taxon>Chromadorea</taxon>
        <taxon>Rhabditida</taxon>
        <taxon>Rhabditina</taxon>
        <taxon>Rhabditomorpha</taxon>
        <taxon>Rhabditoidea</taxon>
        <taxon>Rhabditidae</taxon>
        <taxon>Peloderinae</taxon>
        <taxon>Caenorhabditis</taxon>
    </lineage>
</organism>
<dbReference type="Pfam" id="PF23036">
    <property type="entry name" value="TRAPPC10_1st"/>
    <property type="match status" value="1"/>
</dbReference>
<protein>
    <recommendedName>
        <fullName evidence="1">TRAPPC10/Trs130 N-terminal domain-containing protein</fullName>
    </recommendedName>
</protein>
<dbReference type="OrthoDB" id="10256906at2759"/>
<dbReference type="EMBL" id="CADEPM010000007">
    <property type="protein sequence ID" value="CAB3408412.1"/>
    <property type="molecule type" value="Genomic_DNA"/>
</dbReference>